<feature type="transmembrane region" description="Helical" evidence="1">
    <location>
        <begin position="250"/>
        <end position="270"/>
    </location>
</feature>
<evidence type="ECO:0000313" key="3">
    <source>
        <dbReference type="Proteomes" id="UP000603904"/>
    </source>
</evidence>
<feature type="transmembrane region" description="Helical" evidence="1">
    <location>
        <begin position="73"/>
        <end position="94"/>
    </location>
</feature>
<comment type="caution">
    <text evidence="2">The sequence shown here is derived from an EMBL/GenBank/DDBJ whole genome shotgun (WGS) entry which is preliminary data.</text>
</comment>
<feature type="transmembrane region" description="Helical" evidence="1">
    <location>
        <begin position="41"/>
        <end position="61"/>
    </location>
</feature>
<feature type="transmembrane region" description="Helical" evidence="1">
    <location>
        <begin position="282"/>
        <end position="303"/>
    </location>
</feature>
<gene>
    <name evidence="2" type="ORF">Mco01_00560</name>
</gene>
<accession>A0ABQ4FQI0</accession>
<protein>
    <submittedName>
        <fullName evidence="2">Uncharacterized protein</fullName>
    </submittedName>
</protein>
<feature type="transmembrane region" description="Helical" evidence="1">
    <location>
        <begin position="9"/>
        <end position="29"/>
    </location>
</feature>
<proteinExistence type="predicted"/>
<dbReference type="Proteomes" id="UP000603904">
    <property type="component" value="Unassembled WGS sequence"/>
</dbReference>
<reference evidence="2 3" key="1">
    <citation type="submission" date="2021-01" db="EMBL/GenBank/DDBJ databases">
        <title>Whole genome shotgun sequence of Microbispora corallina NBRC 16416.</title>
        <authorList>
            <person name="Komaki H."/>
            <person name="Tamura T."/>
        </authorList>
    </citation>
    <scope>NUCLEOTIDE SEQUENCE [LARGE SCALE GENOMIC DNA]</scope>
    <source>
        <strain evidence="2 3">NBRC 16416</strain>
    </source>
</reference>
<evidence type="ECO:0000313" key="2">
    <source>
        <dbReference type="EMBL" id="GIH37056.1"/>
    </source>
</evidence>
<keyword evidence="1" id="KW-1133">Transmembrane helix</keyword>
<keyword evidence="1" id="KW-0812">Transmembrane</keyword>
<feature type="transmembrane region" description="Helical" evidence="1">
    <location>
        <begin position="109"/>
        <end position="134"/>
    </location>
</feature>
<dbReference type="EMBL" id="BOOC01000001">
    <property type="protein sequence ID" value="GIH37056.1"/>
    <property type="molecule type" value="Genomic_DNA"/>
</dbReference>
<organism evidence="2 3">
    <name type="scientific">Microbispora corallina</name>
    <dbReference type="NCBI Taxonomy" id="83302"/>
    <lineage>
        <taxon>Bacteria</taxon>
        <taxon>Bacillati</taxon>
        <taxon>Actinomycetota</taxon>
        <taxon>Actinomycetes</taxon>
        <taxon>Streptosporangiales</taxon>
        <taxon>Streptosporangiaceae</taxon>
        <taxon>Microbispora</taxon>
    </lineage>
</organism>
<dbReference type="RefSeq" id="WP_204054894.1">
    <property type="nucleotide sequence ID" value="NZ_BAAAGP010000018.1"/>
</dbReference>
<feature type="transmembrane region" description="Helical" evidence="1">
    <location>
        <begin position="146"/>
        <end position="165"/>
    </location>
</feature>
<keyword evidence="3" id="KW-1185">Reference proteome</keyword>
<feature type="transmembrane region" description="Helical" evidence="1">
    <location>
        <begin position="220"/>
        <end position="238"/>
    </location>
</feature>
<sequence length="322" mass="33830">MPLRWHRPLMLFCGALGVLAVVCVAGLAFDDRVLMGEPIWLKPLKFCLSFIAFGTVIAWILPLMRRTPGLARLAGNLLVTAGIIEIVLIVTQVLRGRRSHFNESTPLDAAIFGVMGLTITFLWITSIGIGVLALRQRLADRPTTTALRLALVLSVIGMAVAFLMVGPTPEQSQALADGTFDGVMGAHSVGVPDGGPGMPLTDWSTTGGDLRVPHAVGLHALQAIPLVAVILSLAGRWVPALRDEGVRVGLIRVAAAGYLALVALLTWQALRGQPLVRPDAAVLGGLALIAAAVAAGSLAVVLARRRRPVAPVLTPVPEAGVR</sequence>
<keyword evidence="1" id="KW-0472">Membrane</keyword>
<name>A0ABQ4FQI0_9ACTN</name>
<evidence type="ECO:0000256" key="1">
    <source>
        <dbReference type="SAM" id="Phobius"/>
    </source>
</evidence>